<organism evidence="4 5">
    <name type="scientific">Tetrabaena socialis</name>
    <dbReference type="NCBI Taxonomy" id="47790"/>
    <lineage>
        <taxon>Eukaryota</taxon>
        <taxon>Viridiplantae</taxon>
        <taxon>Chlorophyta</taxon>
        <taxon>core chlorophytes</taxon>
        <taxon>Chlorophyceae</taxon>
        <taxon>CS clade</taxon>
        <taxon>Chlamydomonadales</taxon>
        <taxon>Tetrabaenaceae</taxon>
        <taxon>Tetrabaena</taxon>
    </lineage>
</organism>
<evidence type="ECO:0000259" key="3">
    <source>
        <dbReference type="PROSITE" id="PS50287"/>
    </source>
</evidence>
<evidence type="ECO:0000313" key="4">
    <source>
        <dbReference type="EMBL" id="PNH10771.1"/>
    </source>
</evidence>
<evidence type="ECO:0000256" key="2">
    <source>
        <dbReference type="SAM" id="SignalP"/>
    </source>
</evidence>
<sequence>MRQNGLLLTLLVLLLGIVGSKNGVRLVGGSGLRGRLEVSSVDGWLTNYEEGVVAWRPVCDSGFFDDSMAQAGQGAGSRVSWVVMCEMLGYGFGRKYYTTAVAFREPSDTASWS</sequence>
<dbReference type="InterPro" id="IPR001190">
    <property type="entry name" value="SRCR"/>
</dbReference>
<reference evidence="4 5" key="1">
    <citation type="journal article" date="2017" name="Mol. Biol. Evol.">
        <title>The 4-celled Tetrabaena socialis nuclear genome reveals the essential components for genetic control of cell number at the origin of multicellularity in the volvocine lineage.</title>
        <authorList>
            <person name="Featherston J."/>
            <person name="Arakaki Y."/>
            <person name="Hanschen E.R."/>
            <person name="Ferris P.J."/>
            <person name="Michod R.E."/>
            <person name="Olson B.J.S.C."/>
            <person name="Nozaki H."/>
            <person name="Durand P.M."/>
        </authorList>
    </citation>
    <scope>NUCLEOTIDE SEQUENCE [LARGE SCALE GENOMIC DNA]</scope>
    <source>
        <strain evidence="4 5">NIES-571</strain>
    </source>
</reference>
<feature type="signal peptide" evidence="2">
    <location>
        <begin position="1"/>
        <end position="20"/>
    </location>
</feature>
<keyword evidence="1" id="KW-1015">Disulfide bond</keyword>
<dbReference type="GO" id="GO:0016020">
    <property type="term" value="C:membrane"/>
    <property type="evidence" value="ECO:0007669"/>
    <property type="project" value="InterPro"/>
</dbReference>
<accession>A0A2J8AE12</accession>
<dbReference type="Proteomes" id="UP000236333">
    <property type="component" value="Unassembled WGS sequence"/>
</dbReference>
<gene>
    <name evidence="4" type="ORF">TSOC_002457</name>
</gene>
<proteinExistence type="predicted"/>
<dbReference type="PROSITE" id="PS50287">
    <property type="entry name" value="SRCR_2"/>
    <property type="match status" value="1"/>
</dbReference>
<dbReference type="Gene3D" id="3.10.250.10">
    <property type="entry name" value="SRCR-like domain"/>
    <property type="match status" value="1"/>
</dbReference>
<keyword evidence="2" id="KW-0732">Signal</keyword>
<keyword evidence="5" id="KW-1185">Reference proteome</keyword>
<name>A0A2J8AE12_9CHLO</name>
<feature type="chain" id="PRO_5014438450" description="SRCR domain-containing protein" evidence="2">
    <location>
        <begin position="21"/>
        <end position="113"/>
    </location>
</feature>
<comment type="caution">
    <text evidence="4">The sequence shown here is derived from an EMBL/GenBank/DDBJ whole genome shotgun (WGS) entry which is preliminary data.</text>
</comment>
<dbReference type="InterPro" id="IPR036772">
    <property type="entry name" value="SRCR-like_dom_sf"/>
</dbReference>
<protein>
    <recommendedName>
        <fullName evidence="3">SRCR domain-containing protein</fullName>
    </recommendedName>
</protein>
<dbReference type="AlphaFoldDB" id="A0A2J8AE12"/>
<dbReference type="EMBL" id="PGGS01000047">
    <property type="protein sequence ID" value="PNH10771.1"/>
    <property type="molecule type" value="Genomic_DNA"/>
</dbReference>
<evidence type="ECO:0000256" key="1">
    <source>
        <dbReference type="ARBA" id="ARBA00023157"/>
    </source>
</evidence>
<feature type="domain" description="SRCR" evidence="3">
    <location>
        <begin position="24"/>
        <end position="113"/>
    </location>
</feature>
<evidence type="ECO:0000313" key="5">
    <source>
        <dbReference type="Proteomes" id="UP000236333"/>
    </source>
</evidence>